<dbReference type="Proteomes" id="UP000034805">
    <property type="component" value="Unassembled WGS sequence"/>
</dbReference>
<dbReference type="AlphaFoldDB" id="A0A0P7YVL3"/>
<keyword evidence="1" id="KW-0175">Coiled coil</keyword>
<feature type="non-terminal residue" evidence="2">
    <location>
        <position position="407"/>
    </location>
</feature>
<feature type="coiled-coil region" evidence="1">
    <location>
        <begin position="83"/>
        <end position="110"/>
    </location>
</feature>
<proteinExistence type="predicted"/>
<feature type="coiled-coil region" evidence="1">
    <location>
        <begin position="283"/>
        <end position="310"/>
    </location>
</feature>
<organism evidence="2 3">
    <name type="scientific">Scleropages formosus</name>
    <name type="common">Asian bonytongue</name>
    <name type="synonym">Osteoglossum formosum</name>
    <dbReference type="NCBI Taxonomy" id="113540"/>
    <lineage>
        <taxon>Eukaryota</taxon>
        <taxon>Metazoa</taxon>
        <taxon>Chordata</taxon>
        <taxon>Craniata</taxon>
        <taxon>Vertebrata</taxon>
        <taxon>Euteleostomi</taxon>
        <taxon>Actinopterygii</taxon>
        <taxon>Neopterygii</taxon>
        <taxon>Teleostei</taxon>
        <taxon>Osteoglossocephala</taxon>
        <taxon>Osteoglossomorpha</taxon>
        <taxon>Osteoglossiformes</taxon>
        <taxon>Osteoglossidae</taxon>
        <taxon>Scleropages</taxon>
    </lineage>
</organism>
<accession>A0A0P7YVL3</accession>
<evidence type="ECO:0000256" key="1">
    <source>
        <dbReference type="SAM" id="Coils"/>
    </source>
</evidence>
<evidence type="ECO:0000313" key="3">
    <source>
        <dbReference type="Proteomes" id="UP000034805"/>
    </source>
</evidence>
<evidence type="ECO:0000313" key="2">
    <source>
        <dbReference type="EMBL" id="KPP72048.1"/>
    </source>
</evidence>
<name>A0A0P7YVL3_SCLFO</name>
<gene>
    <name evidence="2" type="ORF">Z043_108997</name>
</gene>
<reference evidence="2 3" key="1">
    <citation type="submission" date="2015-08" db="EMBL/GenBank/DDBJ databases">
        <title>The genome of the Asian arowana (Scleropages formosus).</title>
        <authorList>
            <person name="Tan M.H."/>
            <person name="Gan H.M."/>
            <person name="Croft L.J."/>
            <person name="Austin C.M."/>
        </authorList>
    </citation>
    <scope>NUCLEOTIDE SEQUENCE [LARGE SCALE GENOMIC DNA]</scope>
    <source>
        <strain evidence="2">Aro1</strain>
    </source>
</reference>
<sequence length="407" mass="45064">MSPLERQVTSVVDTLIKAAVAEMRKVVSGAFAALSFKNEAQKTEVEGKFKVSFESSMPLLVSSVGIMVEEAVAKICEIISANSAVLRLEVTQSQNENEALRKKLDLMEKKLLTVQGGGEKPVRQRLPVALQSDHELRASERDGCSVECCHRTDLEPSNPEEVSQSQANVLMDKCMVTLAFLFLQSATFEECKSENVKGAAVNNELKESAKINAAGHPGTDTRQAIVQLTNCMESCGTEKQHKTSTSENSDSQFSSMMGVLAQEAVNKICSLVAKESSTLHLEVAQRQNENEAWKRKARQMEQELRIAERCGDNQAAHQEKSLTVTLQVEDELRQVKKEEECSDSISQGRHMESLPVVEEDVTLQSVVLMDKFQDMKDRIESVIIKEEGLEECLESCVLEEGLHISAE</sequence>
<protein>
    <submittedName>
        <fullName evidence="2">Uncharacterized protein</fullName>
    </submittedName>
</protein>
<comment type="caution">
    <text evidence="2">The sequence shown here is derived from an EMBL/GenBank/DDBJ whole genome shotgun (WGS) entry which is preliminary data.</text>
</comment>
<dbReference type="EMBL" id="JARO02002725">
    <property type="protein sequence ID" value="KPP72048.1"/>
    <property type="molecule type" value="Genomic_DNA"/>
</dbReference>